<organism evidence="1 2">
    <name type="scientific">Thauera humireducens</name>
    <dbReference type="NCBI Taxonomy" id="1134435"/>
    <lineage>
        <taxon>Bacteria</taxon>
        <taxon>Pseudomonadati</taxon>
        <taxon>Pseudomonadota</taxon>
        <taxon>Betaproteobacteria</taxon>
        <taxon>Rhodocyclales</taxon>
        <taxon>Zoogloeaceae</taxon>
        <taxon>Thauera</taxon>
    </lineage>
</organism>
<dbReference type="EMBL" id="CP014646">
    <property type="protein sequence ID" value="AMO36408.1"/>
    <property type="molecule type" value="Genomic_DNA"/>
</dbReference>
<accession>A0A127K378</accession>
<evidence type="ECO:0000313" key="2">
    <source>
        <dbReference type="Proteomes" id="UP000036902"/>
    </source>
</evidence>
<name>A0A127K378_9RHOO</name>
<sequence length="134" mass="14144">MARFIYTKAKEKAMTGQFNLISDSIKAALVANTYTPNATTDEFYSTIAAHVLDEDITLTSKSVAGGAFDAADVTWSAVAAGDIALGVVTYVDTGNPATSILLHFNGDVSGFPFTTNGSDVTVNWDNGAFKIFAF</sequence>
<reference evidence="2" key="1">
    <citation type="submission" date="2016-03" db="EMBL/GenBank/DDBJ databases">
        <authorList>
            <person name="Ma C."/>
            <person name="Zhou S."/>
            <person name="Yang G."/>
        </authorList>
    </citation>
    <scope>NUCLEOTIDE SEQUENCE [LARGE SCALE GENOMIC DNA]</scope>
    <source>
        <strain evidence="2">SgZ-1</strain>
    </source>
</reference>
<dbReference type="Proteomes" id="UP000036902">
    <property type="component" value="Chromosome"/>
</dbReference>
<dbReference type="KEGG" id="thu:AC731_005335"/>
<dbReference type="RefSeq" id="WP_048709828.1">
    <property type="nucleotide sequence ID" value="NZ_CP014646.1"/>
</dbReference>
<proteinExistence type="predicted"/>
<evidence type="ECO:0000313" key="1">
    <source>
        <dbReference type="EMBL" id="AMO36408.1"/>
    </source>
</evidence>
<dbReference type="AlphaFoldDB" id="A0A127K378"/>
<protein>
    <submittedName>
        <fullName evidence="1">Uncharacterized protein</fullName>
    </submittedName>
</protein>
<gene>
    <name evidence="1" type="ORF">AC731_005335</name>
</gene>
<keyword evidence="2" id="KW-1185">Reference proteome</keyword>
<dbReference type="STRING" id="1134435.AC731_005335"/>